<evidence type="ECO:0000256" key="1">
    <source>
        <dbReference type="SAM" id="Phobius"/>
    </source>
</evidence>
<evidence type="ECO:0000313" key="3">
    <source>
        <dbReference type="Proteomes" id="UP000326287"/>
    </source>
</evidence>
<keyword evidence="1" id="KW-0472">Membrane</keyword>
<keyword evidence="1" id="KW-0812">Transmembrane</keyword>
<accession>A0A5P9NJU0</accession>
<proteinExistence type="predicted"/>
<dbReference type="KEGG" id="halc:EY643_10445"/>
<organism evidence="2 3">
    <name type="scientific">Halioglobus maricola</name>
    <dbReference type="NCBI Taxonomy" id="2601894"/>
    <lineage>
        <taxon>Bacteria</taxon>
        <taxon>Pseudomonadati</taxon>
        <taxon>Pseudomonadota</taxon>
        <taxon>Gammaproteobacteria</taxon>
        <taxon>Cellvibrionales</taxon>
        <taxon>Halieaceae</taxon>
        <taxon>Halioglobus</taxon>
    </lineage>
</organism>
<dbReference type="RefSeq" id="WP_152662152.1">
    <property type="nucleotide sequence ID" value="NZ_CP036422.1"/>
</dbReference>
<evidence type="ECO:0000313" key="2">
    <source>
        <dbReference type="EMBL" id="QFU76047.1"/>
    </source>
</evidence>
<name>A0A5P9NJU0_9GAMM</name>
<dbReference type="AlphaFoldDB" id="A0A5P9NJU0"/>
<gene>
    <name evidence="2" type="ORF">EY643_10445</name>
</gene>
<feature type="transmembrane region" description="Helical" evidence="1">
    <location>
        <begin position="12"/>
        <end position="34"/>
    </location>
</feature>
<feature type="transmembrane region" description="Helical" evidence="1">
    <location>
        <begin position="40"/>
        <end position="65"/>
    </location>
</feature>
<sequence>MKKSNRKYYRTIFLGVAAMATLIWAAVDQFGIPWEEMLDLLLVSVLMIAAVIVSAAACFGVFLLLRRLLVNRRE</sequence>
<dbReference type="EMBL" id="CP036422">
    <property type="protein sequence ID" value="QFU76047.1"/>
    <property type="molecule type" value="Genomic_DNA"/>
</dbReference>
<keyword evidence="3" id="KW-1185">Reference proteome</keyword>
<reference evidence="2 3" key="1">
    <citation type="submission" date="2019-02" db="EMBL/GenBank/DDBJ databases">
        <authorList>
            <person name="Li S.-H."/>
        </authorList>
    </citation>
    <scope>NUCLEOTIDE SEQUENCE [LARGE SCALE GENOMIC DNA]</scope>
    <source>
        <strain evidence="2 3">IMCC14385</strain>
    </source>
</reference>
<keyword evidence="1" id="KW-1133">Transmembrane helix</keyword>
<protein>
    <submittedName>
        <fullName evidence="2">Uncharacterized protein</fullName>
    </submittedName>
</protein>
<dbReference type="OrthoDB" id="5741653at2"/>
<dbReference type="Proteomes" id="UP000326287">
    <property type="component" value="Chromosome"/>
</dbReference>